<reference evidence="1" key="1">
    <citation type="submission" date="2021-07" db="EMBL/GenBank/DDBJ databases">
        <title>Draft genome of Mortierella alpina, strain LL118, isolated from an aspen leaf litter sample.</title>
        <authorList>
            <person name="Yang S."/>
            <person name="Vinatzer B.A."/>
        </authorList>
    </citation>
    <scope>NUCLEOTIDE SEQUENCE</scope>
    <source>
        <strain evidence="1">LL118</strain>
    </source>
</reference>
<accession>A0A9P8A6Z4</accession>
<dbReference type="EMBL" id="JAIFTL010000096">
    <property type="protein sequence ID" value="KAG9323561.1"/>
    <property type="molecule type" value="Genomic_DNA"/>
</dbReference>
<organism evidence="1 2">
    <name type="scientific">Mortierella alpina</name>
    <name type="common">Oleaginous fungus</name>
    <name type="synonym">Mortierella renispora</name>
    <dbReference type="NCBI Taxonomy" id="64518"/>
    <lineage>
        <taxon>Eukaryota</taxon>
        <taxon>Fungi</taxon>
        <taxon>Fungi incertae sedis</taxon>
        <taxon>Mucoromycota</taxon>
        <taxon>Mortierellomycotina</taxon>
        <taxon>Mortierellomycetes</taxon>
        <taxon>Mortierellales</taxon>
        <taxon>Mortierellaceae</taxon>
        <taxon>Mortierella</taxon>
    </lineage>
</organism>
<evidence type="ECO:0000313" key="2">
    <source>
        <dbReference type="Proteomes" id="UP000717515"/>
    </source>
</evidence>
<dbReference type="AlphaFoldDB" id="A0A9P8A6Z4"/>
<evidence type="ECO:0000313" key="1">
    <source>
        <dbReference type="EMBL" id="KAG9323561.1"/>
    </source>
</evidence>
<gene>
    <name evidence="1" type="ORF">KVV02_003085</name>
</gene>
<dbReference type="Proteomes" id="UP000717515">
    <property type="component" value="Unassembled WGS sequence"/>
</dbReference>
<sequence length="123" mass="14215">MSAYFVVFSKIPLPDQVNHTLDTMEREDSDELVYIEKDGTVDEYKSLVRSMPDNLGIFVVYDGRKSKSGEDCLAWYMIDEDECLLSNADSSWYLFREFKFGFSGIGELRQYVDEEGIYVAMAE</sequence>
<comment type="caution">
    <text evidence="1">The sequence shown here is derived from an EMBL/GenBank/DDBJ whole genome shotgun (WGS) entry which is preliminary data.</text>
</comment>
<proteinExistence type="predicted"/>
<name>A0A9P8A6Z4_MORAP</name>
<protein>
    <submittedName>
        <fullName evidence="1">Uncharacterized protein</fullName>
    </submittedName>
</protein>